<dbReference type="eggNOG" id="ENOG50348KF">
    <property type="taxonomic scope" value="Bacteria"/>
</dbReference>
<dbReference type="Proteomes" id="UP000193710">
    <property type="component" value="Unassembled WGS sequence"/>
</dbReference>
<name>A0A024JYD3_9MYCO</name>
<reference evidence="1" key="1">
    <citation type="journal article" date="2014" name="Genome Announc.">
        <title>Draft Genome Sequence of Mycobacterium triplex DSM 44626.</title>
        <authorList>
            <person name="Sassi M."/>
            <person name="Croce O."/>
            <person name="Robert C."/>
            <person name="Raoult D."/>
            <person name="Drancourt M."/>
        </authorList>
    </citation>
    <scope>NUCLEOTIDE SEQUENCE [LARGE SCALE GENOMIC DNA]</scope>
    <source>
        <strain evidence="1">DSM 44626</strain>
    </source>
</reference>
<protein>
    <submittedName>
        <fullName evidence="1">Uncharacterized protein</fullName>
    </submittedName>
</protein>
<reference evidence="1" key="2">
    <citation type="submission" date="2014-04" db="EMBL/GenBank/DDBJ databases">
        <authorList>
            <person name="Xu Y.W."/>
            <person name="Yang Q."/>
        </authorList>
    </citation>
    <scope>NUCLEOTIDE SEQUENCE</scope>
    <source>
        <strain evidence="1">DSM 44626</strain>
    </source>
</reference>
<dbReference type="Proteomes" id="UP000028880">
    <property type="component" value="Unassembled WGS sequence"/>
</dbReference>
<dbReference type="OrthoDB" id="3855139at2"/>
<gene>
    <name evidence="2" type="ORF">AWC29_20955</name>
    <name evidence="1" type="ORF">BN973_02592</name>
</gene>
<sequence>MSRVRRFDITGQKWAPARQKPFRAPTAWLGLTPEPERSLPALLAGLQGEATVSRERNNVTRLILRGTNRRWLRYLDRAAQLALDVAGGTREGDPHLALAVAHVVLDHDRMLIGLPGDAYDRTAERRKRLAAAIPELEARINTNPLEIS</sequence>
<dbReference type="EMBL" id="HG964446">
    <property type="protein sequence ID" value="CDO88228.1"/>
    <property type="molecule type" value="Genomic_DNA"/>
</dbReference>
<dbReference type="HOGENOM" id="CLU_147352_0_0_11"/>
<dbReference type="EMBL" id="LQPY01000027">
    <property type="protein sequence ID" value="ORX02309.1"/>
    <property type="molecule type" value="Genomic_DNA"/>
</dbReference>
<dbReference type="STRING" id="47839.BN973_02592"/>
<dbReference type="RefSeq" id="WP_036468538.1">
    <property type="nucleotide sequence ID" value="NZ_HG964446.1"/>
</dbReference>
<accession>A0A024JYD3</accession>
<reference evidence="2 3" key="3">
    <citation type="submission" date="2016-01" db="EMBL/GenBank/DDBJ databases">
        <title>The new phylogeny of the genus Mycobacterium.</title>
        <authorList>
            <person name="Tarcisio F."/>
            <person name="Conor M."/>
            <person name="Antonella G."/>
            <person name="Elisabetta G."/>
            <person name="Giulia F.S."/>
            <person name="Sara T."/>
            <person name="Anna F."/>
            <person name="Clotilde B."/>
            <person name="Roberto B."/>
            <person name="Veronica D.S."/>
            <person name="Fabio R."/>
            <person name="Monica P."/>
            <person name="Olivier J."/>
            <person name="Enrico T."/>
            <person name="Nicola S."/>
        </authorList>
    </citation>
    <scope>NUCLEOTIDE SEQUENCE [LARGE SCALE GENOMIC DNA]</scope>
    <source>
        <strain evidence="2 3">DSM 44626</strain>
    </source>
</reference>
<keyword evidence="3" id="KW-1185">Reference proteome</keyword>
<evidence type="ECO:0000313" key="2">
    <source>
        <dbReference type="EMBL" id="ORX02309.1"/>
    </source>
</evidence>
<organism evidence="1">
    <name type="scientific">Mycobacterium triplex</name>
    <dbReference type="NCBI Taxonomy" id="47839"/>
    <lineage>
        <taxon>Bacteria</taxon>
        <taxon>Bacillati</taxon>
        <taxon>Actinomycetota</taxon>
        <taxon>Actinomycetes</taxon>
        <taxon>Mycobacteriales</taxon>
        <taxon>Mycobacteriaceae</taxon>
        <taxon>Mycobacterium</taxon>
        <taxon>Mycobacterium simiae complex</taxon>
    </lineage>
</organism>
<dbReference type="AlphaFoldDB" id="A0A024JYD3"/>
<evidence type="ECO:0000313" key="1">
    <source>
        <dbReference type="EMBL" id="CDO88228.1"/>
    </source>
</evidence>
<proteinExistence type="predicted"/>
<evidence type="ECO:0000313" key="3">
    <source>
        <dbReference type="Proteomes" id="UP000193710"/>
    </source>
</evidence>